<dbReference type="Proteomes" id="UP000836387">
    <property type="component" value="Unassembled WGS sequence"/>
</dbReference>
<dbReference type="EMBL" id="CADEHS020000167">
    <property type="protein sequence ID" value="CAG9950395.1"/>
    <property type="molecule type" value="Genomic_DNA"/>
</dbReference>
<protein>
    <submittedName>
        <fullName evidence="1">Uncharacterized protein</fullName>
    </submittedName>
</protein>
<reference evidence="1" key="2">
    <citation type="submission" date="2021-10" db="EMBL/GenBank/DDBJ databases">
        <authorList>
            <person name="Piombo E."/>
        </authorList>
    </citation>
    <scope>NUCLEOTIDE SEQUENCE</scope>
</reference>
<comment type="caution">
    <text evidence="1">The sequence shown here is derived from an EMBL/GenBank/DDBJ whole genome shotgun (WGS) entry which is preliminary data.</text>
</comment>
<accession>A0ACA9UAN2</accession>
<name>A0ACA9UAN2_BIOOC</name>
<proteinExistence type="predicted"/>
<sequence>MAAKERLSVARAAINFIVSGQGKVPEDLRDLCLGVGLSIIEAYTTLFQAGEVAPNRMSFYVLFSASVSCLYCLLVEFGPSIGLQSAGFDMCPQSSSKAKTLKSLDSAVQVLAQAVIHFPDLRGYSAALEVVVSQMQGPRTSTQAGPGQISSHVADAPLPAHSEFAQLGNLDVPQGFYNSWPVSESMYGLDWQSTGAEMWQFVEPGWLGSLNDNDMLDLQGSPNNFGFD</sequence>
<reference evidence="1" key="1">
    <citation type="submission" date="2020-04" db="EMBL/GenBank/DDBJ databases">
        <authorList>
            <person name="Broberg M."/>
        </authorList>
    </citation>
    <scope>NUCLEOTIDE SEQUENCE</scope>
</reference>
<evidence type="ECO:0000313" key="2">
    <source>
        <dbReference type="Proteomes" id="UP000836387"/>
    </source>
</evidence>
<gene>
    <name evidence="1" type="ORF">CRV2_00018551</name>
</gene>
<keyword evidence="2" id="KW-1185">Reference proteome</keyword>
<organism evidence="1 2">
    <name type="scientific">Clonostachys rosea f. rosea IK726</name>
    <dbReference type="NCBI Taxonomy" id="1349383"/>
    <lineage>
        <taxon>Eukaryota</taxon>
        <taxon>Fungi</taxon>
        <taxon>Dikarya</taxon>
        <taxon>Ascomycota</taxon>
        <taxon>Pezizomycotina</taxon>
        <taxon>Sordariomycetes</taxon>
        <taxon>Hypocreomycetidae</taxon>
        <taxon>Hypocreales</taxon>
        <taxon>Bionectriaceae</taxon>
        <taxon>Clonostachys</taxon>
    </lineage>
</organism>
<evidence type="ECO:0000313" key="1">
    <source>
        <dbReference type="EMBL" id="CAG9950395.1"/>
    </source>
</evidence>